<name>A0A2N9EMS2_FAGSY</name>
<keyword evidence="1" id="KW-0812">Transmembrane</keyword>
<reference evidence="2" key="1">
    <citation type="submission" date="2018-02" db="EMBL/GenBank/DDBJ databases">
        <authorList>
            <person name="Cohen D.B."/>
            <person name="Kent A.D."/>
        </authorList>
    </citation>
    <scope>NUCLEOTIDE SEQUENCE</scope>
</reference>
<gene>
    <name evidence="2" type="ORF">FSB_LOCUS3736</name>
</gene>
<accession>A0A2N9EMS2</accession>
<feature type="transmembrane region" description="Helical" evidence="1">
    <location>
        <begin position="32"/>
        <end position="53"/>
    </location>
</feature>
<organism evidence="2">
    <name type="scientific">Fagus sylvatica</name>
    <name type="common">Beechnut</name>
    <dbReference type="NCBI Taxonomy" id="28930"/>
    <lineage>
        <taxon>Eukaryota</taxon>
        <taxon>Viridiplantae</taxon>
        <taxon>Streptophyta</taxon>
        <taxon>Embryophyta</taxon>
        <taxon>Tracheophyta</taxon>
        <taxon>Spermatophyta</taxon>
        <taxon>Magnoliopsida</taxon>
        <taxon>eudicotyledons</taxon>
        <taxon>Gunneridae</taxon>
        <taxon>Pentapetalae</taxon>
        <taxon>rosids</taxon>
        <taxon>fabids</taxon>
        <taxon>Fagales</taxon>
        <taxon>Fagaceae</taxon>
        <taxon>Fagus</taxon>
    </lineage>
</organism>
<dbReference type="AlphaFoldDB" id="A0A2N9EMS2"/>
<keyword evidence="1" id="KW-0472">Membrane</keyword>
<evidence type="ECO:0000256" key="1">
    <source>
        <dbReference type="SAM" id="Phobius"/>
    </source>
</evidence>
<evidence type="ECO:0000313" key="2">
    <source>
        <dbReference type="EMBL" id="SPC75854.1"/>
    </source>
</evidence>
<dbReference type="EMBL" id="OIVN01000185">
    <property type="protein sequence ID" value="SPC75854.1"/>
    <property type="molecule type" value="Genomic_DNA"/>
</dbReference>
<proteinExistence type="predicted"/>
<keyword evidence="1" id="KW-1133">Transmembrane helix</keyword>
<protein>
    <submittedName>
        <fullName evidence="2">Uncharacterized protein</fullName>
    </submittedName>
</protein>
<sequence length="74" mass="8406">METSGFTASASWRRHRCDVFVRRRISRAACSSVGLCIFCGGGCFVGLQVWSFWPWRPQDQWVKFGFGSLAVRLS</sequence>